<dbReference type="EMBL" id="UOFE01000031">
    <property type="protein sequence ID" value="VAW52964.1"/>
    <property type="molecule type" value="Genomic_DNA"/>
</dbReference>
<proteinExistence type="predicted"/>
<name>A0A3B0XAI1_9ZZZZ</name>
<dbReference type="InterPro" id="IPR001451">
    <property type="entry name" value="Hexapep"/>
</dbReference>
<dbReference type="CDD" id="cd04647">
    <property type="entry name" value="LbH_MAT_like"/>
    <property type="match status" value="1"/>
</dbReference>
<accession>A0A3B0XAI1</accession>
<dbReference type="Pfam" id="PF00132">
    <property type="entry name" value="Hexapep"/>
    <property type="match status" value="1"/>
</dbReference>
<evidence type="ECO:0008006" key="2">
    <source>
        <dbReference type="Google" id="ProtNLM"/>
    </source>
</evidence>
<dbReference type="Gene3D" id="2.160.10.10">
    <property type="entry name" value="Hexapeptide repeat proteins"/>
    <property type="match status" value="1"/>
</dbReference>
<dbReference type="SUPFAM" id="SSF51161">
    <property type="entry name" value="Trimeric LpxA-like enzymes"/>
    <property type="match status" value="1"/>
</dbReference>
<dbReference type="PANTHER" id="PTHR23416">
    <property type="entry name" value="SIALIC ACID SYNTHASE-RELATED"/>
    <property type="match status" value="1"/>
</dbReference>
<reference evidence="1" key="1">
    <citation type="submission" date="2018-06" db="EMBL/GenBank/DDBJ databases">
        <authorList>
            <person name="Zhirakovskaya E."/>
        </authorList>
    </citation>
    <scope>NUCLEOTIDE SEQUENCE</scope>
</reference>
<gene>
    <name evidence="1" type="ORF">MNBD_GAMMA05-1895</name>
</gene>
<dbReference type="InterPro" id="IPR051159">
    <property type="entry name" value="Hexapeptide_acetyltransf"/>
</dbReference>
<sequence>MNSMTKKLIRRFLFPQFVVCLYYLVKYGAKISFKAEVDLSSNLKMGKGVVISSFTKLKALGGPVELGAGSGFATGCFISTGKKGIITGKNFLCGPNVSITASNFVANRLGEGSHTSRGIRIGDNVWIGANSSILDGSVIGDNTVVYANSVISGKYPANVILRGCPAKVILENKQKD</sequence>
<evidence type="ECO:0000313" key="1">
    <source>
        <dbReference type="EMBL" id="VAW52964.1"/>
    </source>
</evidence>
<protein>
    <recommendedName>
        <fullName evidence="2">Acyltransferase</fullName>
    </recommendedName>
</protein>
<dbReference type="AlphaFoldDB" id="A0A3B0XAI1"/>
<dbReference type="InterPro" id="IPR011004">
    <property type="entry name" value="Trimer_LpxA-like_sf"/>
</dbReference>
<organism evidence="1">
    <name type="scientific">hydrothermal vent metagenome</name>
    <dbReference type="NCBI Taxonomy" id="652676"/>
    <lineage>
        <taxon>unclassified sequences</taxon>
        <taxon>metagenomes</taxon>
        <taxon>ecological metagenomes</taxon>
    </lineage>
</organism>